<evidence type="ECO:0000313" key="3">
    <source>
        <dbReference type="EMBL" id="MFC5477139.1"/>
    </source>
</evidence>
<feature type="domain" description="Ice-binding protein C-terminal" evidence="2">
    <location>
        <begin position="189"/>
        <end position="211"/>
    </location>
</feature>
<comment type="caution">
    <text evidence="3">The sequence shown here is derived from an EMBL/GenBank/DDBJ whole genome shotgun (WGS) entry which is preliminary data.</text>
</comment>
<name>A0ABW0MG34_9BURK</name>
<dbReference type="RefSeq" id="WP_379751770.1">
    <property type="nucleotide sequence ID" value="NZ_JBHSMR010000004.1"/>
</dbReference>
<keyword evidence="1" id="KW-0732">Signal</keyword>
<evidence type="ECO:0000313" key="4">
    <source>
        <dbReference type="Proteomes" id="UP001596101"/>
    </source>
</evidence>
<dbReference type="Proteomes" id="UP001596101">
    <property type="component" value="Unassembled WGS sequence"/>
</dbReference>
<gene>
    <name evidence="3" type="ORF">ACFPQ5_02990</name>
</gene>
<accession>A0ABW0MG34</accession>
<dbReference type="InterPro" id="IPR013424">
    <property type="entry name" value="Ice-binding_C"/>
</dbReference>
<dbReference type="EMBL" id="JBHSMR010000004">
    <property type="protein sequence ID" value="MFC5477139.1"/>
    <property type="molecule type" value="Genomic_DNA"/>
</dbReference>
<evidence type="ECO:0000256" key="1">
    <source>
        <dbReference type="SAM" id="SignalP"/>
    </source>
</evidence>
<keyword evidence="4" id="KW-1185">Reference proteome</keyword>
<feature type="signal peptide" evidence="1">
    <location>
        <begin position="1"/>
        <end position="26"/>
    </location>
</feature>
<feature type="chain" id="PRO_5045417627" evidence="1">
    <location>
        <begin position="27"/>
        <end position="217"/>
    </location>
</feature>
<dbReference type="Pfam" id="PF07589">
    <property type="entry name" value="PEP-CTERM"/>
    <property type="match status" value="1"/>
</dbReference>
<organism evidence="3 4">
    <name type="scientific">Massilia suwonensis</name>
    <dbReference type="NCBI Taxonomy" id="648895"/>
    <lineage>
        <taxon>Bacteria</taxon>
        <taxon>Pseudomonadati</taxon>
        <taxon>Pseudomonadota</taxon>
        <taxon>Betaproteobacteria</taxon>
        <taxon>Burkholderiales</taxon>
        <taxon>Oxalobacteraceae</taxon>
        <taxon>Telluria group</taxon>
        <taxon>Massilia</taxon>
    </lineage>
</organism>
<sequence length="217" mass="22844">MKRIPASLKQPLLAALLFSLALSARADITVVTDESLFLSALSGSAVDSFDDLLPEELGSPLPRLAGAYRYQVSTGPGDGGFFPVLNGSDVYLAPTLAADVVTFSGFGPGVFGFGGRFFATDAYGGYIPDRSIELTAMNGTDNATYTLTGSSPSSFLGFLSSSRLTEIAMRTTNEQGNVYWATANNVVVAVPEPSTYAMFGAGIAVLAARRRRRASRT</sequence>
<dbReference type="NCBIfam" id="TIGR02595">
    <property type="entry name" value="PEP_CTERM"/>
    <property type="match status" value="1"/>
</dbReference>
<proteinExistence type="predicted"/>
<reference evidence="4" key="1">
    <citation type="journal article" date="2019" name="Int. J. Syst. Evol. Microbiol.">
        <title>The Global Catalogue of Microorganisms (GCM) 10K type strain sequencing project: providing services to taxonomists for standard genome sequencing and annotation.</title>
        <authorList>
            <consortium name="The Broad Institute Genomics Platform"/>
            <consortium name="The Broad Institute Genome Sequencing Center for Infectious Disease"/>
            <person name="Wu L."/>
            <person name="Ma J."/>
        </authorList>
    </citation>
    <scope>NUCLEOTIDE SEQUENCE [LARGE SCALE GENOMIC DNA]</scope>
    <source>
        <strain evidence="4">CCUG 43111</strain>
    </source>
</reference>
<protein>
    <submittedName>
        <fullName evidence="3">PEP-CTERM sorting domain-containing protein</fullName>
    </submittedName>
</protein>
<evidence type="ECO:0000259" key="2">
    <source>
        <dbReference type="Pfam" id="PF07589"/>
    </source>
</evidence>